<dbReference type="InterPro" id="IPR041569">
    <property type="entry name" value="AAA_lid_3"/>
</dbReference>
<dbReference type="InterPro" id="IPR003959">
    <property type="entry name" value="ATPase_AAA_core"/>
</dbReference>
<keyword evidence="1" id="KW-0809">Transit peptide</keyword>
<dbReference type="GO" id="GO:0004176">
    <property type="term" value="F:ATP-dependent peptidase activity"/>
    <property type="evidence" value="ECO:0007669"/>
    <property type="project" value="TreeGrafter"/>
</dbReference>
<dbReference type="AlphaFoldDB" id="A0AAP0MKR7"/>
<dbReference type="EMBL" id="JBCGBO010000003">
    <property type="protein sequence ID" value="KAK9213953.1"/>
    <property type="molecule type" value="Genomic_DNA"/>
</dbReference>
<keyword evidence="4" id="KW-1185">Reference proteome</keyword>
<dbReference type="PANTHER" id="PTHR23076:SF56">
    <property type="entry name" value="INACTIVE ATP-DEPENDENT ZINC METALLOPROTEASE FTSHI 2, CHLOROPLASTIC-RELATED"/>
    <property type="match status" value="1"/>
</dbReference>
<name>A0AAP0MKR7_9ROSI</name>
<feature type="domain" description="AAA+ ATPase" evidence="2">
    <location>
        <begin position="82"/>
        <end position="198"/>
    </location>
</feature>
<dbReference type="GO" id="GO:0006508">
    <property type="term" value="P:proteolysis"/>
    <property type="evidence" value="ECO:0007669"/>
    <property type="project" value="TreeGrafter"/>
</dbReference>
<evidence type="ECO:0000313" key="3">
    <source>
        <dbReference type="EMBL" id="KAK9213953.1"/>
    </source>
</evidence>
<dbReference type="GO" id="GO:0016887">
    <property type="term" value="F:ATP hydrolysis activity"/>
    <property type="evidence" value="ECO:0007669"/>
    <property type="project" value="InterPro"/>
</dbReference>
<accession>A0AAP0MKR7</accession>
<dbReference type="Gene3D" id="3.40.50.300">
    <property type="entry name" value="P-loop containing nucleotide triphosphate hydrolases"/>
    <property type="match status" value="1"/>
</dbReference>
<dbReference type="Gene3D" id="1.10.8.60">
    <property type="match status" value="1"/>
</dbReference>
<dbReference type="Pfam" id="PF00004">
    <property type="entry name" value="AAA"/>
    <property type="match status" value="1"/>
</dbReference>
<dbReference type="GO" id="GO:0045037">
    <property type="term" value="P:protein import into chloroplast stroma"/>
    <property type="evidence" value="ECO:0007669"/>
    <property type="project" value="TreeGrafter"/>
</dbReference>
<evidence type="ECO:0000259" key="2">
    <source>
        <dbReference type="SMART" id="SM00382"/>
    </source>
</evidence>
<dbReference type="GO" id="GO:0005524">
    <property type="term" value="F:ATP binding"/>
    <property type="evidence" value="ECO:0007669"/>
    <property type="project" value="InterPro"/>
</dbReference>
<evidence type="ECO:0000256" key="1">
    <source>
        <dbReference type="ARBA" id="ARBA00022946"/>
    </source>
</evidence>
<dbReference type="InterPro" id="IPR027417">
    <property type="entry name" value="P-loop_NTPase"/>
</dbReference>
<dbReference type="SMART" id="SM00382">
    <property type="entry name" value="AAA"/>
    <property type="match status" value="1"/>
</dbReference>
<sequence length="427" mass="47706">MKLFIGRELKIQLWMLCPVASKTPISMPFLPQYFLILPTSSKTPGHFGLWNFKSNNRPVTKLLVQWQGQSKEEATWEDQFIRQVAYFYVAPPGVGKTLLAKAVVGANFFSIPASQFVEIYVGVGASCVRSLCREAKDNVPSVVFIDELDAVGRERGLRVQVNKNVMLLLISSVSSHMLTLSSLLRPCSDDADYLDVANMTNGMVGAELANIVGVAAINMMRDGRTEIIATVECNVLVVNAFSRLFILLYISQFAIGKGMGYFCTVQWMTSSSSENRRSGKLDSKERSTDTWRQVGVNEAAVAVVVVNFSDLKNIEFVCRQSFCWIISVQIAPCAADELWYAKGREIDTEASRTVNLCYERAKERNQNLPDAVVDWEEKFDKTRIPSPGSLEAMPRSIAHIRAAKCAEFQEIMTNQGAMHEPTQRQII</sequence>
<gene>
    <name evidence="3" type="ORF">WN944_005939</name>
</gene>
<dbReference type="GO" id="GO:0009507">
    <property type="term" value="C:chloroplast"/>
    <property type="evidence" value="ECO:0007669"/>
    <property type="project" value="TreeGrafter"/>
</dbReference>
<proteinExistence type="predicted"/>
<dbReference type="PANTHER" id="PTHR23076">
    <property type="entry name" value="METALLOPROTEASE M41 FTSH"/>
    <property type="match status" value="1"/>
</dbReference>
<evidence type="ECO:0000313" key="4">
    <source>
        <dbReference type="Proteomes" id="UP001428341"/>
    </source>
</evidence>
<dbReference type="Proteomes" id="UP001428341">
    <property type="component" value="Unassembled WGS sequence"/>
</dbReference>
<organism evidence="3 4">
    <name type="scientific">Citrus x changshan-huyou</name>
    <dbReference type="NCBI Taxonomy" id="2935761"/>
    <lineage>
        <taxon>Eukaryota</taxon>
        <taxon>Viridiplantae</taxon>
        <taxon>Streptophyta</taxon>
        <taxon>Embryophyta</taxon>
        <taxon>Tracheophyta</taxon>
        <taxon>Spermatophyta</taxon>
        <taxon>Magnoliopsida</taxon>
        <taxon>eudicotyledons</taxon>
        <taxon>Gunneridae</taxon>
        <taxon>Pentapetalae</taxon>
        <taxon>rosids</taxon>
        <taxon>malvids</taxon>
        <taxon>Sapindales</taxon>
        <taxon>Rutaceae</taxon>
        <taxon>Aurantioideae</taxon>
        <taxon>Citrus</taxon>
    </lineage>
</organism>
<dbReference type="SUPFAM" id="SSF52540">
    <property type="entry name" value="P-loop containing nucleoside triphosphate hydrolases"/>
    <property type="match status" value="1"/>
</dbReference>
<dbReference type="Pfam" id="PF17862">
    <property type="entry name" value="AAA_lid_3"/>
    <property type="match status" value="1"/>
</dbReference>
<reference evidence="3 4" key="1">
    <citation type="submission" date="2024-05" db="EMBL/GenBank/DDBJ databases">
        <title>Haplotype-resolved chromosome-level genome assembly of Huyou (Citrus changshanensis).</title>
        <authorList>
            <person name="Miao C."/>
            <person name="Chen W."/>
            <person name="Wu Y."/>
            <person name="Wang L."/>
            <person name="Zhao S."/>
            <person name="Grierson D."/>
            <person name="Xu C."/>
            <person name="Chen K."/>
        </authorList>
    </citation>
    <scope>NUCLEOTIDE SEQUENCE [LARGE SCALE GENOMIC DNA]</scope>
    <source>
        <strain evidence="3">01-14</strain>
        <tissue evidence="3">Leaf</tissue>
    </source>
</reference>
<dbReference type="InterPro" id="IPR003593">
    <property type="entry name" value="AAA+_ATPase"/>
</dbReference>
<comment type="caution">
    <text evidence="3">The sequence shown here is derived from an EMBL/GenBank/DDBJ whole genome shotgun (WGS) entry which is preliminary data.</text>
</comment>
<protein>
    <recommendedName>
        <fullName evidence="2">AAA+ ATPase domain-containing protein</fullName>
    </recommendedName>
</protein>